<evidence type="ECO:0000313" key="1">
    <source>
        <dbReference type="EMBL" id="MPM55366.1"/>
    </source>
</evidence>
<dbReference type="EMBL" id="VSSQ01015240">
    <property type="protein sequence ID" value="MPM55366.1"/>
    <property type="molecule type" value="Genomic_DNA"/>
</dbReference>
<dbReference type="AlphaFoldDB" id="A0A645AR29"/>
<proteinExistence type="predicted"/>
<name>A0A645AR29_9ZZZZ</name>
<organism evidence="1">
    <name type="scientific">bioreactor metagenome</name>
    <dbReference type="NCBI Taxonomy" id="1076179"/>
    <lineage>
        <taxon>unclassified sequences</taxon>
        <taxon>metagenomes</taxon>
        <taxon>ecological metagenomes</taxon>
    </lineage>
</organism>
<protein>
    <submittedName>
        <fullName evidence="1">Uncharacterized protein</fullName>
    </submittedName>
</protein>
<accession>A0A645AR29</accession>
<gene>
    <name evidence="1" type="ORF">SDC9_102161</name>
</gene>
<comment type="caution">
    <text evidence="1">The sequence shown here is derived from an EMBL/GenBank/DDBJ whole genome shotgun (WGS) entry which is preliminary data.</text>
</comment>
<sequence length="73" mass="7784">MSTDALDPGVVNADGHKVRLREVAVILRVLLGAHGDALSRLVVPPAGLLRDDAACLKHRRLPGDLKLNAAQRT</sequence>
<reference evidence="1" key="1">
    <citation type="submission" date="2019-08" db="EMBL/GenBank/DDBJ databases">
        <authorList>
            <person name="Kucharzyk K."/>
            <person name="Murdoch R.W."/>
            <person name="Higgins S."/>
            <person name="Loffler F."/>
        </authorList>
    </citation>
    <scope>NUCLEOTIDE SEQUENCE</scope>
</reference>